<dbReference type="InterPro" id="IPR036837">
    <property type="entry name" value="Cation_efflux_CTD_sf"/>
</dbReference>
<feature type="domain" description="Cation efflux protein cytoplasmic" evidence="9">
    <location>
        <begin position="217"/>
        <end position="293"/>
    </location>
</feature>
<feature type="transmembrane region" description="Helical" evidence="7">
    <location>
        <begin position="123"/>
        <end position="144"/>
    </location>
</feature>
<evidence type="ECO:0000256" key="4">
    <source>
        <dbReference type="ARBA" id="ARBA00022692"/>
    </source>
</evidence>
<dbReference type="GO" id="GO:0006882">
    <property type="term" value="P:intracellular zinc ion homeostasis"/>
    <property type="evidence" value="ECO:0007669"/>
    <property type="project" value="TreeGrafter"/>
</dbReference>
<sequence length="303" mass="33541">MTDETRNGQSSRLMVRAANAAVAVAFTLILIKAWAYHVSGAVSMLGSLMDSLMDILASLINLVAIRFAVVPADDDHRFGHGKAEAIAGLVQAMVIFLSALFLTMEAGSRLINPEPVTEADKGITVLLISIVLTVMLVTYQRYVIRKTGSMAISADHVHYSGDILMNFGVILALVLSEYLDYYYADPIIGLLVAGYLIYNVRQIAQNSIDMLMDREMDEADKTRILSLIRSHKHVRGIHDMKTRKSGLNIFIQFHLELDGDITLSEAHHISDDVEAEIMAEYPEAEVLIHADPEGHVENISFKE</sequence>
<reference evidence="10" key="1">
    <citation type="submission" date="2018-06" db="EMBL/GenBank/DDBJ databases">
        <authorList>
            <person name="Zhirakovskaya E."/>
        </authorList>
    </citation>
    <scope>NUCLEOTIDE SEQUENCE</scope>
</reference>
<dbReference type="FunFam" id="3.30.70.1350:FF:000002">
    <property type="entry name" value="Ferrous-iron efflux pump FieF"/>
    <property type="match status" value="1"/>
</dbReference>
<dbReference type="InterPro" id="IPR050291">
    <property type="entry name" value="CDF_Transporter"/>
</dbReference>
<dbReference type="NCBIfam" id="TIGR01297">
    <property type="entry name" value="CDF"/>
    <property type="match status" value="1"/>
</dbReference>
<evidence type="ECO:0000259" key="9">
    <source>
        <dbReference type="Pfam" id="PF16916"/>
    </source>
</evidence>
<evidence type="ECO:0000259" key="8">
    <source>
        <dbReference type="Pfam" id="PF01545"/>
    </source>
</evidence>
<dbReference type="InterPro" id="IPR002524">
    <property type="entry name" value="Cation_efflux"/>
</dbReference>
<dbReference type="Pfam" id="PF16916">
    <property type="entry name" value="ZT_dimer"/>
    <property type="match status" value="1"/>
</dbReference>
<dbReference type="InterPro" id="IPR027469">
    <property type="entry name" value="Cation_efflux_TMD_sf"/>
</dbReference>
<dbReference type="SUPFAM" id="SSF161111">
    <property type="entry name" value="Cation efflux protein transmembrane domain-like"/>
    <property type="match status" value="1"/>
</dbReference>
<evidence type="ECO:0000313" key="10">
    <source>
        <dbReference type="EMBL" id="VAV92486.1"/>
    </source>
</evidence>
<dbReference type="InterPro" id="IPR058533">
    <property type="entry name" value="Cation_efflux_TM"/>
</dbReference>
<dbReference type="AlphaFoldDB" id="A0A3B0RVH1"/>
<dbReference type="Gene3D" id="3.30.70.1350">
    <property type="entry name" value="Cation efflux protein, cytoplasmic domain"/>
    <property type="match status" value="1"/>
</dbReference>
<evidence type="ECO:0000256" key="7">
    <source>
        <dbReference type="SAM" id="Phobius"/>
    </source>
</evidence>
<evidence type="ECO:0000256" key="3">
    <source>
        <dbReference type="ARBA" id="ARBA00022475"/>
    </source>
</evidence>
<dbReference type="GO" id="GO:0015093">
    <property type="term" value="F:ferrous iron transmembrane transporter activity"/>
    <property type="evidence" value="ECO:0007669"/>
    <property type="project" value="TreeGrafter"/>
</dbReference>
<dbReference type="PANTHER" id="PTHR43840">
    <property type="entry name" value="MITOCHONDRIAL METAL TRANSPORTER 1-RELATED"/>
    <property type="match status" value="1"/>
</dbReference>
<protein>
    <submittedName>
        <fullName evidence="10">Ferrous-iron efflux pump FieF</fullName>
    </submittedName>
</protein>
<dbReference type="EMBL" id="UOED01000076">
    <property type="protein sequence ID" value="VAV92486.1"/>
    <property type="molecule type" value="Genomic_DNA"/>
</dbReference>
<evidence type="ECO:0000256" key="6">
    <source>
        <dbReference type="ARBA" id="ARBA00023136"/>
    </source>
</evidence>
<dbReference type="SUPFAM" id="SSF160240">
    <property type="entry name" value="Cation efflux protein cytoplasmic domain-like"/>
    <property type="match status" value="1"/>
</dbReference>
<name>A0A3B0RVH1_9ZZZZ</name>
<keyword evidence="4 7" id="KW-0812">Transmembrane</keyword>
<dbReference type="GO" id="GO:0005886">
    <property type="term" value="C:plasma membrane"/>
    <property type="evidence" value="ECO:0007669"/>
    <property type="project" value="UniProtKB-SubCell"/>
</dbReference>
<comment type="subcellular location">
    <subcellularLocation>
        <location evidence="1">Cell membrane</location>
        <topology evidence="1">Multi-pass membrane protein</topology>
    </subcellularLocation>
</comment>
<keyword evidence="3" id="KW-1003">Cell membrane</keyword>
<evidence type="ECO:0000256" key="5">
    <source>
        <dbReference type="ARBA" id="ARBA00022989"/>
    </source>
</evidence>
<feature type="transmembrane region" description="Helical" evidence="7">
    <location>
        <begin position="13"/>
        <end position="35"/>
    </location>
</feature>
<accession>A0A3B0RVH1</accession>
<keyword evidence="2" id="KW-0813">Transport</keyword>
<dbReference type="InterPro" id="IPR027470">
    <property type="entry name" value="Cation_efflux_CTD"/>
</dbReference>
<dbReference type="PANTHER" id="PTHR43840:SF41">
    <property type="entry name" value="CATION-EFFLUX PUMP FIEF"/>
    <property type="match status" value="1"/>
</dbReference>
<proteinExistence type="predicted"/>
<dbReference type="Pfam" id="PF01545">
    <property type="entry name" value="Cation_efflux"/>
    <property type="match status" value="1"/>
</dbReference>
<feature type="transmembrane region" description="Helical" evidence="7">
    <location>
        <begin position="85"/>
        <end position="103"/>
    </location>
</feature>
<organism evidence="10">
    <name type="scientific">hydrothermal vent metagenome</name>
    <dbReference type="NCBI Taxonomy" id="652676"/>
    <lineage>
        <taxon>unclassified sequences</taxon>
        <taxon>metagenomes</taxon>
        <taxon>ecological metagenomes</taxon>
    </lineage>
</organism>
<dbReference type="Gene3D" id="1.20.1510.10">
    <property type="entry name" value="Cation efflux protein transmembrane domain"/>
    <property type="match status" value="1"/>
</dbReference>
<evidence type="ECO:0000256" key="2">
    <source>
        <dbReference type="ARBA" id="ARBA00022448"/>
    </source>
</evidence>
<feature type="transmembrane region" description="Helical" evidence="7">
    <location>
        <begin position="156"/>
        <end position="175"/>
    </location>
</feature>
<feature type="transmembrane region" description="Helical" evidence="7">
    <location>
        <begin position="181"/>
        <end position="200"/>
    </location>
</feature>
<feature type="domain" description="Cation efflux protein transmembrane" evidence="8">
    <location>
        <begin position="20"/>
        <end position="212"/>
    </location>
</feature>
<dbReference type="GO" id="GO:0015086">
    <property type="term" value="F:cadmium ion transmembrane transporter activity"/>
    <property type="evidence" value="ECO:0007669"/>
    <property type="project" value="TreeGrafter"/>
</dbReference>
<evidence type="ECO:0000256" key="1">
    <source>
        <dbReference type="ARBA" id="ARBA00004651"/>
    </source>
</evidence>
<feature type="transmembrane region" description="Helical" evidence="7">
    <location>
        <begin position="55"/>
        <end position="73"/>
    </location>
</feature>
<keyword evidence="5 7" id="KW-1133">Transmembrane helix</keyword>
<dbReference type="GO" id="GO:0015341">
    <property type="term" value="F:zinc efflux antiporter activity"/>
    <property type="evidence" value="ECO:0007669"/>
    <property type="project" value="TreeGrafter"/>
</dbReference>
<gene>
    <name evidence="10" type="ORF">MNBD_ALPHA02-596</name>
</gene>
<keyword evidence="6 7" id="KW-0472">Membrane</keyword>